<sequence>MWGWEQIFKGGRYRSSSHSPSLSQLQSHENQSHEIQAQTNSQQKFSLIGGDFLAAKGAKDKEMKGACAFAMKNIAKAHALFHNLTLTMKNIVKIPFYHPQRPSVIF</sequence>
<protein>
    <submittedName>
        <fullName evidence="2">Uncharacterized protein</fullName>
    </submittedName>
</protein>
<evidence type="ECO:0000256" key="1">
    <source>
        <dbReference type="SAM" id="MobiDB-lite"/>
    </source>
</evidence>
<evidence type="ECO:0000313" key="3">
    <source>
        <dbReference type="Proteomes" id="UP001519287"/>
    </source>
</evidence>
<accession>A0ABS4IVS9</accession>
<dbReference type="Proteomes" id="UP001519287">
    <property type="component" value="Unassembled WGS sequence"/>
</dbReference>
<feature type="region of interest" description="Disordered" evidence="1">
    <location>
        <begin position="12"/>
        <end position="41"/>
    </location>
</feature>
<comment type="caution">
    <text evidence="2">The sequence shown here is derived from an EMBL/GenBank/DDBJ whole genome shotgun (WGS) entry which is preliminary data.</text>
</comment>
<dbReference type="EMBL" id="JAGGLB010000005">
    <property type="protein sequence ID" value="MBP1990644.1"/>
    <property type="molecule type" value="Genomic_DNA"/>
</dbReference>
<dbReference type="RefSeq" id="WP_209971391.1">
    <property type="nucleotide sequence ID" value="NZ_JAGGLB010000005.1"/>
</dbReference>
<keyword evidence="3" id="KW-1185">Reference proteome</keyword>
<name>A0ABS4IVS9_9BACL</name>
<evidence type="ECO:0000313" key="2">
    <source>
        <dbReference type="EMBL" id="MBP1990644.1"/>
    </source>
</evidence>
<gene>
    <name evidence="2" type="ORF">J2Z66_002250</name>
</gene>
<organism evidence="2 3">
    <name type="scientific">Paenibacillus eucommiae</name>
    <dbReference type="NCBI Taxonomy" id="1355755"/>
    <lineage>
        <taxon>Bacteria</taxon>
        <taxon>Bacillati</taxon>
        <taxon>Bacillota</taxon>
        <taxon>Bacilli</taxon>
        <taxon>Bacillales</taxon>
        <taxon>Paenibacillaceae</taxon>
        <taxon>Paenibacillus</taxon>
    </lineage>
</organism>
<feature type="compositionally biased region" description="Low complexity" evidence="1">
    <location>
        <begin position="16"/>
        <end position="28"/>
    </location>
</feature>
<proteinExistence type="predicted"/>
<reference evidence="2 3" key="1">
    <citation type="submission" date="2021-03" db="EMBL/GenBank/DDBJ databases">
        <title>Genomic Encyclopedia of Type Strains, Phase IV (KMG-IV): sequencing the most valuable type-strain genomes for metagenomic binning, comparative biology and taxonomic classification.</title>
        <authorList>
            <person name="Goeker M."/>
        </authorList>
    </citation>
    <scope>NUCLEOTIDE SEQUENCE [LARGE SCALE GENOMIC DNA]</scope>
    <source>
        <strain evidence="2 3">DSM 26048</strain>
    </source>
</reference>